<comment type="caution">
    <text evidence="1">The sequence shown here is derived from an EMBL/GenBank/DDBJ whole genome shotgun (WGS) entry which is preliminary data.</text>
</comment>
<name>A0ABW3GHM8_9PROT</name>
<sequence>MMFQLFPKQAQRIVERKPTISIELYAQKECVDLVKKVIFATCGQQIHVFTVENGALNGKTQMIFDVPTALADNVTVRIILSLPGNSVHGLHPLH</sequence>
<evidence type="ECO:0000313" key="1">
    <source>
        <dbReference type="EMBL" id="MFD0928580.1"/>
    </source>
</evidence>
<protein>
    <submittedName>
        <fullName evidence="1">Uncharacterized protein</fullName>
    </submittedName>
</protein>
<proteinExistence type="predicted"/>
<gene>
    <name evidence="1" type="ORF">ACFQ1T_02185</name>
</gene>
<organism evidence="1 2">
    <name type="scientific">Methylophilus glucosoxydans</name>
    <dbReference type="NCBI Taxonomy" id="752553"/>
    <lineage>
        <taxon>Bacteria</taxon>
        <taxon>Pseudomonadati</taxon>
        <taxon>Pseudomonadota</taxon>
        <taxon>Betaproteobacteria</taxon>
        <taxon>Nitrosomonadales</taxon>
        <taxon>Methylophilaceae</taxon>
        <taxon>Methylophilus</taxon>
    </lineage>
</organism>
<keyword evidence="2" id="KW-1185">Reference proteome</keyword>
<evidence type="ECO:0000313" key="2">
    <source>
        <dbReference type="Proteomes" id="UP001597106"/>
    </source>
</evidence>
<accession>A0ABW3GHM8</accession>
<reference evidence="2" key="1">
    <citation type="journal article" date="2019" name="Int. J. Syst. Evol. Microbiol.">
        <title>The Global Catalogue of Microorganisms (GCM) 10K type strain sequencing project: providing services to taxonomists for standard genome sequencing and annotation.</title>
        <authorList>
            <consortium name="The Broad Institute Genomics Platform"/>
            <consortium name="The Broad Institute Genome Sequencing Center for Infectious Disease"/>
            <person name="Wu L."/>
            <person name="Ma J."/>
        </authorList>
    </citation>
    <scope>NUCLEOTIDE SEQUENCE [LARGE SCALE GENOMIC DNA]</scope>
    <source>
        <strain evidence="2">CCUG 59685</strain>
    </source>
</reference>
<dbReference type="Proteomes" id="UP001597106">
    <property type="component" value="Unassembled WGS sequence"/>
</dbReference>
<dbReference type="RefSeq" id="WP_379073646.1">
    <property type="nucleotide sequence ID" value="NZ_JBHTJW010000001.1"/>
</dbReference>
<dbReference type="EMBL" id="JBHTJW010000001">
    <property type="protein sequence ID" value="MFD0928580.1"/>
    <property type="molecule type" value="Genomic_DNA"/>
</dbReference>